<dbReference type="GO" id="GO:0004366">
    <property type="term" value="F:glycerol-3-phosphate O-acyltransferase activity"/>
    <property type="evidence" value="ECO:0007669"/>
    <property type="project" value="TreeGrafter"/>
</dbReference>
<dbReference type="InterPro" id="IPR002123">
    <property type="entry name" value="Plipid/glycerol_acylTrfase"/>
</dbReference>
<feature type="transmembrane region" description="Helical" evidence="2">
    <location>
        <begin position="20"/>
        <end position="40"/>
    </location>
</feature>
<name>A0A8J5UU35_9ASCO</name>
<dbReference type="PANTHER" id="PTHR31605">
    <property type="entry name" value="GLYCEROL-3-PHOSPHATE O-ACYLTRANSFERASE 1"/>
    <property type="match status" value="1"/>
</dbReference>
<dbReference type="AlphaFoldDB" id="A0A8J5UU35"/>
<keyword evidence="2" id="KW-0472">Membrane</keyword>
<accession>A0A8J5UU35</accession>
<sequence length="704" mass="79489">MEVNQRKPHKSLLEYFRLFIRLLCFDLAIFLFSSITHTFFRDIKTRGTYNIPPTGPVIFVIAPHHNQFIDGPIVMSEVKARSGRRISFLIAKSSYQRKIIGQGARLCSAIPVERAQDLLKPATGTVSLDITDPTQCMIIGQGTKFTQVCEPKGLLGIGVANSQIQEVVDDTHLRLKSPFKSEYENIQQKIIQKLSQGTTFKTAPHVDNHDVFQHVFDHLNSGRVLGIFPEGGSHDRPDLLPLKPGVAIMALGAIANKLKQGDNVENICVIPAGLNYFHAHRFRSRVVLEFGKPIIVNRAMGEEYIENPRESVNKLLEEISVRLREVTVTCPDYDTLMVLQACRRLHCSSNREHVPLPMVVEMNRRLVKSYQEHENAPDVVELRKLVLKYNEKLRFMGIHDNQVQSLYESNRIKLLFMVISRAFKVALFWGLSLPGVILFSPVFVIGNHISKIKQKQALAGSVVKIRATDVISTWKVLVALVIAPMLYIFHSIIGTVYFGHLFPFNNVVSIFASCYALALLTTYASLRAGEIGLDYYKSLKPLFISLISRKSNKIEIETIKLMREELGFRVNEFCRKYNPGIFEDYDRIYGAGGFEEPIDTNNTTRMRLMRRDSTVSLDLGMDNLGDIPIFANAPNEPQSVLNALLELENGSKREDGRPNLHRATDSSSTSNSSMDGEIITTEIINEKQSDGSHQDGEIRVREVY</sequence>
<dbReference type="RefSeq" id="XP_049260628.1">
    <property type="nucleotide sequence ID" value="XM_049410235.1"/>
</dbReference>
<comment type="caution">
    <text evidence="4">The sequence shown here is derived from an EMBL/GenBank/DDBJ whole genome shotgun (WGS) entry which is preliminary data.</text>
</comment>
<feature type="compositionally biased region" description="Basic and acidic residues" evidence="1">
    <location>
        <begin position="651"/>
        <end position="664"/>
    </location>
</feature>
<proteinExistence type="predicted"/>
<dbReference type="PANTHER" id="PTHR31605:SF2">
    <property type="entry name" value="GLYCEROL-3-PHOSPHATE O-ACYLTRANSFERASE 2"/>
    <property type="match status" value="1"/>
</dbReference>
<keyword evidence="2" id="KW-1133">Transmembrane helix</keyword>
<feature type="region of interest" description="Disordered" evidence="1">
    <location>
        <begin position="651"/>
        <end position="704"/>
    </location>
</feature>
<feature type="transmembrane region" description="Helical" evidence="2">
    <location>
        <begin position="476"/>
        <end position="498"/>
    </location>
</feature>
<feature type="transmembrane region" description="Helical" evidence="2">
    <location>
        <begin position="504"/>
        <end position="526"/>
    </location>
</feature>
<dbReference type="GeneID" id="73472897"/>
<feature type="domain" description="Phospholipid/glycerol acyltransferase" evidence="3">
    <location>
        <begin position="59"/>
        <end position="277"/>
    </location>
</feature>
<evidence type="ECO:0000256" key="2">
    <source>
        <dbReference type="SAM" id="Phobius"/>
    </source>
</evidence>
<dbReference type="Pfam" id="PF01553">
    <property type="entry name" value="Acyltransferase"/>
    <property type="match status" value="1"/>
</dbReference>
<gene>
    <name evidence="4" type="ORF">J8A68_006098</name>
</gene>
<keyword evidence="5" id="KW-1185">Reference proteome</keyword>
<feature type="compositionally biased region" description="Basic and acidic residues" evidence="1">
    <location>
        <begin position="684"/>
        <end position="704"/>
    </location>
</feature>
<dbReference type="SMART" id="SM00563">
    <property type="entry name" value="PlsC"/>
    <property type="match status" value="1"/>
</dbReference>
<organism evidence="4 5">
    <name type="scientific">[Candida] subhashii</name>
    <dbReference type="NCBI Taxonomy" id="561895"/>
    <lineage>
        <taxon>Eukaryota</taxon>
        <taxon>Fungi</taxon>
        <taxon>Dikarya</taxon>
        <taxon>Ascomycota</taxon>
        <taxon>Saccharomycotina</taxon>
        <taxon>Pichiomycetes</taxon>
        <taxon>Debaryomycetaceae</taxon>
        <taxon>Spathaspora</taxon>
    </lineage>
</organism>
<protein>
    <recommendedName>
        <fullName evidence="3">Phospholipid/glycerol acyltransferase domain-containing protein</fullName>
    </recommendedName>
</protein>
<reference evidence="4 5" key="1">
    <citation type="journal article" date="2021" name="DNA Res.">
        <title>Genome analysis of Candida subhashii reveals its hybrid nature and dual mitochondrial genome conformations.</title>
        <authorList>
            <person name="Mixao V."/>
            <person name="Hegedusova E."/>
            <person name="Saus E."/>
            <person name="Pryszcz L.P."/>
            <person name="Cillingova A."/>
            <person name="Nosek J."/>
            <person name="Gabaldon T."/>
        </authorList>
    </citation>
    <scope>NUCLEOTIDE SEQUENCE [LARGE SCALE GENOMIC DNA]</scope>
    <source>
        <strain evidence="4 5">CBS 10753</strain>
    </source>
</reference>
<dbReference type="GO" id="GO:0016287">
    <property type="term" value="F:glycerone-phosphate O-acyltransferase activity"/>
    <property type="evidence" value="ECO:0007669"/>
    <property type="project" value="TreeGrafter"/>
</dbReference>
<dbReference type="OrthoDB" id="2427554at2759"/>
<evidence type="ECO:0000259" key="3">
    <source>
        <dbReference type="SMART" id="SM00563"/>
    </source>
</evidence>
<dbReference type="GO" id="GO:0008654">
    <property type="term" value="P:phospholipid biosynthetic process"/>
    <property type="evidence" value="ECO:0007669"/>
    <property type="project" value="TreeGrafter"/>
</dbReference>
<dbReference type="InterPro" id="IPR052744">
    <property type="entry name" value="GPAT/DAPAT"/>
</dbReference>
<keyword evidence="2" id="KW-0812">Transmembrane</keyword>
<dbReference type="EMBL" id="JAGSYN010000311">
    <property type="protein sequence ID" value="KAG7660394.1"/>
    <property type="molecule type" value="Genomic_DNA"/>
</dbReference>
<evidence type="ECO:0000256" key="1">
    <source>
        <dbReference type="SAM" id="MobiDB-lite"/>
    </source>
</evidence>
<evidence type="ECO:0000313" key="5">
    <source>
        <dbReference type="Proteomes" id="UP000694255"/>
    </source>
</evidence>
<evidence type="ECO:0000313" key="4">
    <source>
        <dbReference type="EMBL" id="KAG7660394.1"/>
    </source>
</evidence>
<feature type="transmembrane region" description="Helical" evidence="2">
    <location>
        <begin position="426"/>
        <end position="446"/>
    </location>
</feature>
<dbReference type="Proteomes" id="UP000694255">
    <property type="component" value="Unassembled WGS sequence"/>
</dbReference>